<dbReference type="GeneID" id="118466843"/>
<dbReference type="InterPro" id="IPR026983">
    <property type="entry name" value="DHC"/>
</dbReference>
<dbReference type="InterPro" id="IPR041589">
    <property type="entry name" value="DNAH3_AAA_lid_1"/>
</dbReference>
<dbReference type="Proteomes" id="UP000069272">
    <property type="component" value="Chromosome 3R"/>
</dbReference>
<evidence type="ECO:0000256" key="3">
    <source>
        <dbReference type="ARBA" id="ARBA00008887"/>
    </source>
</evidence>
<dbReference type="InterPro" id="IPR013602">
    <property type="entry name" value="Dynein_heavy_linker"/>
</dbReference>
<feature type="domain" description="AAA+ ATPase" evidence="16">
    <location>
        <begin position="1898"/>
        <end position="2046"/>
    </location>
</feature>
<dbReference type="GO" id="GO:0045505">
    <property type="term" value="F:dynein intermediate chain binding"/>
    <property type="evidence" value="ECO:0007669"/>
    <property type="project" value="InterPro"/>
</dbReference>
<dbReference type="Gene3D" id="1.20.58.1120">
    <property type="match status" value="1"/>
</dbReference>
<dbReference type="Gene3D" id="1.10.472.130">
    <property type="match status" value="1"/>
</dbReference>
<dbReference type="GO" id="GO:0008569">
    <property type="term" value="F:minus-end-directed microtubule motor activity"/>
    <property type="evidence" value="ECO:0007669"/>
    <property type="project" value="InterPro"/>
</dbReference>
<keyword evidence="4" id="KW-0963">Cytoplasm</keyword>
<dbReference type="FunFam" id="1.10.8.720:FF:000001">
    <property type="entry name" value="dynein heavy chain 7, axonemal"/>
    <property type="match status" value="1"/>
</dbReference>
<reference evidence="17 18" key="1">
    <citation type="journal article" date="2017" name="G3 (Bethesda)">
        <title>The Physical Genome Mapping of Anopheles albimanus Corrected Scaffold Misassemblies and Identified Interarm Rearrangements in Genus Anopheles.</title>
        <authorList>
            <person name="Artemov G.N."/>
            <person name="Peery A.N."/>
            <person name="Jiang X."/>
            <person name="Tu Z."/>
            <person name="Stegniy V.N."/>
            <person name="Sharakhova M.V."/>
            <person name="Sharakhov I.V."/>
        </authorList>
    </citation>
    <scope>NUCLEOTIDE SEQUENCE [LARGE SCALE GENOMIC DNA]</scope>
    <source>
        <strain evidence="17 18">ALBI9_A</strain>
    </source>
</reference>
<evidence type="ECO:0000313" key="17">
    <source>
        <dbReference type="EnsemblMetazoa" id="AALB009802-PA"/>
    </source>
</evidence>
<evidence type="ECO:0000259" key="16">
    <source>
        <dbReference type="SMART" id="SM00382"/>
    </source>
</evidence>
<dbReference type="InterPro" id="IPR004273">
    <property type="entry name" value="Dynein_heavy_D6_P-loop"/>
</dbReference>
<keyword evidence="11" id="KW-0175">Coiled coil</keyword>
<dbReference type="GO" id="GO:0005524">
    <property type="term" value="F:ATP binding"/>
    <property type="evidence" value="ECO:0007669"/>
    <property type="project" value="UniProtKB-KW"/>
</dbReference>
<dbReference type="FunFam" id="1.20.1270.280:FF:000001">
    <property type="entry name" value="dynein heavy chain 7, axonemal"/>
    <property type="match status" value="1"/>
</dbReference>
<dbReference type="VEuPathDB" id="VectorBase:AALB20_027613"/>
<dbReference type="InterPro" id="IPR035699">
    <property type="entry name" value="AAA_6"/>
</dbReference>
<keyword evidence="13" id="KW-0505">Motor protein</keyword>
<dbReference type="Pfam" id="PF12775">
    <property type="entry name" value="AAA_7"/>
    <property type="match status" value="1"/>
</dbReference>
<evidence type="ECO:0000256" key="13">
    <source>
        <dbReference type="ARBA" id="ARBA00023175"/>
    </source>
</evidence>
<dbReference type="GO" id="GO:0005858">
    <property type="term" value="C:axonemal dynein complex"/>
    <property type="evidence" value="ECO:0007669"/>
    <property type="project" value="UniProtKB-ARBA"/>
</dbReference>
<dbReference type="GO" id="GO:0005874">
    <property type="term" value="C:microtubule"/>
    <property type="evidence" value="ECO:0007669"/>
    <property type="project" value="UniProtKB-KW"/>
</dbReference>
<evidence type="ECO:0000256" key="4">
    <source>
        <dbReference type="ARBA" id="ARBA00022490"/>
    </source>
</evidence>
<dbReference type="InterPro" id="IPR024317">
    <property type="entry name" value="Dynein_heavy_chain_D4_dom"/>
</dbReference>
<sequence>MSKRLAKLHKPCDKLDKYDDEPYMQNPLLKLFLSEVKERRHYSFVRRKAAVEKIKICRSTTVDFEDMIPRPQSYYAERLREHARRAPVPKMLASTEDKILSYVPKRLRVQYPTVLAAYMTDVHAEFDKVMKAYSCQKILKPGPNDYVPERIKFEFKRVGRTDNYRNYMRCRAYIQRNLLLPHPFVRCIVHYAFTDLPVYFNDYARYRAGEEITLNELRDLIKKDLQAVNALISNQWYPKIVAILKKHYERRTLPKSMWPKVLHCAGGLINRQLNEAKLRTIGYLERTIRNVRQIPQMKIVAVCDRSQLDLFPSLNDIYSVYQNAIDEVMAIGNRLDCLESLIDPTGFESTKGTPYLRIGIADRCIEEAHGQIQDALSSAFEPLAHYLENLREQFSGLLDPATDEVLDDFLSEPRTFDEYIAKIDEFRRYKEGLLAMVQKEYFPMGYVTQSDAIVSLRKMVEQYIGRVADHIEIEHRCEIERICREFEEIQERALEIPTSTEQLMANGEYMTRVKSDIIEELRDKIQTTMRINAYLVELKELKADQMQLQVESVNWYFRIQAVFEVNSTNFEQYKFSFEEKLQEVTKQLNEKMEEMIPHIAIINDMTETDKFRDYIVVLHGYIDQIFVFEDYVKWINKEEVLFKFPKSQYQVLEAIKSFVVPFYKLIRLCMRWLRYYNVWMDGPFEYLEPDFVKSKTEEFLKEFQKTQKYYRNRIKADMLENTLCKFKGQTEDPDPEKHPCPLKLCARMAQSIRDFDRGVYVVKIMCNPALKDRHWDEMSEIAGFDLTPDAGTTLRKIINYGLDRDLEKFDIISIGANKELALQQSLQAMIAEWEGITFKLSAFKDTGINILSGLDEIQAVLDDHIMKTLAMRGSAFVKPCEREVKDWYQTLTRVNRTIEQWGKVQGSWLYLLPIFSSKDIVAQMPNEGRMFQQVDKTYRMYMKTVETNRSVIGVAAAKGVQEALEQSNELLEQITDGVNEYLEKKRLFFPRFFFLSNDEMLEILSETKDPLRVQPHLSKCFEGIHRLEFDDRLDIHSMISIEQERVRFVESVSTVEARGSVERWLSWVESAMLGAIRAELEAAYRAYSGPQPRTRWILDWPGMVVLCVSQIYWAAAIHQCFRKRNNTLILDLFERLQVELMSVVALMRSKELTNLERITVKALIVVDVHAKDVVQELIRSRVSAEDDFQWLAQLRYYWEEATNKDTAATNGHVSGGSVTLKIINAAVPFACEYLGNSDRLVITPLTDRCYRTLMGAYQLHLNGAPEGPAGTGKTETTKDLAKALAVQCKVFNCSDGLDYKAMGKFFKGLASSGAWACFDEFNRIELEVLSVVAQQILCIVQAVRAGAARFNFEGTELTLNPACYVCITMNPGYAGRSELPDNLKVLFRTVAMMVPDYAMIGEISLYSFGFTNARTLALKIVTTYRLCSEQLSSQNHYDYGMRAVKTVLQACGNLKKVHPDEDEEILLLRSLLDVNLPKFLANDVPLFEGIISDLFPGVELPRADYTLLERAFREVCTELNLQPTAAFLTKVIQTYEMMIVRHGFMLVGVPYSGKSMTLRVLASCLGRLKTTTHRGNGTTNPYFQRTQFEVVNPKAITMGQLYGAFDPISYEWTDGIASTIFRRQATDTTPDRKWLVFDGPVDAVWIENMNTVLDDNRKLCLTSGEVITMSSTMSMIFEVMDLEQASPATVSRCGMIFMEPSVIGWEALVESWIARCNNGWTHEWHDLLMALFRWLIPDCLAFVRQHGHQYLQPGDTSLLMSTLAIFEMVIDEACHESPDEYGKYLFTWFQAAMLYAVVWGLGGILDMESKVKFDEFYREIWKGTDEQHPVPEAVGKIDVSMPGEGMIIDYVYHFKQKGSWRYYPDMVRQMKNEAGFTLLVPTLDSVRYMHILDIHVKNKKPLLLVGPTGTGKTYYIQNYMMSKMDQERCLPTFITFTTQITANQTQELIVSKLIKKKRGVYGPPNGRTCVLFIDDMNMPVKEVYGAQPAIELMRQYFDQGHWYDLKDTSKVYLRNILVMAACGLVGGSRQDVYPRFLCHFNIFAISNFNDETMFKIFSAILLDGYKRGGHASDVINVVNMIVSATLDTYQFACAKLLPTPAKSHYIFNLRDVLRVISGCAMLKRESVESKKLFPKLWLHESMRVFYDRLVDDGDRVFVFDKLLQNLKTFFKETPQALLPDLFDEATGAVRLASLNNLMFGSYFDTDAEPEERKYEETAHVEQLRDLANRMLAEYNSAQSKSKLDVVLFQYALQHLNKVCRVISMAGGSSLLIGMGGSGRQSLTKLAAHMCGQSLFQPEITKFYGVAEWREDLKKVLKEAGGLGHDTVLLLTEAQLQQEAFLQDIDCLLNLGEVPNLFAIDEKQEILELVRLAAQGGNRNLDISPLEVFQYFVNRCKQKLHIMICFSPIGGALRMRIRLYPSLVNCCTIDWYDAWPEDALEKVAERYMKELTVSTEVKRSIVVLCQRFHVIARDIVAEFTADTGRITYITSASYLELIRSFRNLTQRHQGEIMGNKLRYLGGLEKLGAAADAVSKMQTELNALQPTLLVMAENSRKMTEEIERESLEATAATEQVKKDELVANVQAAEAQVLKADCEKDLAGAIPILEEAIQALNTLKPTDITLVKSMKNPPEVVKLVMAAVCVMKGIAPDKVADPATGKKMLDYWGPSKRLLGDLAFLQTLKDFDKDTINPDIMRKIRKDFIPHKDFQPHIVAKASSAAEGLCKWIIAMDLYDAVAKIVAPKKEKLRQAEKEYAETMAILNEKRLLAANLERRVAELNDNLEIANRKKQEVEDEVQLCKDKLQRAETLIGGLGGEKSRWIASAEHLQRLYDSLAGDILVSSGVIAYLAPLAAAYRSRCIASWHALCLEHQIPCSPQYSLVEVLGSKIKIQGWNIAGLPTDAFSIENAIVMDSSSRYSLFIDPQLQANKWIRNLERNNHLVVVKFTQSDYMRKIEACIEQGHPVLIENVLEELEAPLDPLLNRNSYVQGGIEYISIGENVIPMSPKFRLYLTSALRNPHYLPEVYNKVTVINFALTIQGLEDQLLGIVVAKERPDLQELRQSLILQGARNVAMLKDVEDRILKTLSESKGDILEDESAIRILDDSKRISSEIVQKQEDSREIEQRIEAFRQSYRPVAVHSSTLYYCITELPNVDPMYQFSLAWFVNLYVYSIENANRTKELYRRLKYLMDAVTLNLYTNVCRSLFEKDKLLFSFILTTKIMLSCGQIDPLEFRYLLQGSAAIGEANRQPVDRPTNPDPGWITVKLWEDVCALEQLSDFAGFASSFADNRDDWRGYYDAEEPQTLRLPAPWDEKTNRFEKLIVLRTVRPDKFVLAITEFVASEMGPAYVAPPPFDIARSFEDSNCLTPLIFILSPGADPMNALLAYAEKMGFDETFQAISLGQGQGPIAEAIIERAQQEGSWVCLQNCHLAGSWMPTLEYRWENMDHYNTTTSFRLWLTSYPSHQFPAALLQNGIKMTNEPPTGLQQNLLRSYRSEPMNDDAFYTGCPGKDRAFSKLLFGVCFFHAVVQERRKFGPLGWNIAYGFNESDFQISVLQLQVFLNQYEEIPYEAINYLAGECNYGGRVTDAWDRRAIVTILRDYVNEHVVHDPSYQLSDVSECYAIPLRNEHREYLAHITNNIPNFPSPLVYGLHPNAGITRDLAASRTLIDAMITTQGGTSGGSEAQVEQQVLGTIDEIAALLPDDFALEQAKVRYPVDYAESMNTVLVQEMERFNALLGEIRTSCVNLRRAIAGLIALTPQLETVYGAVQHRRIPDSWAKRSYPSLKPIGSYVTDFRRRLDFLRRWYDDGKPDTFWLSGFYFTQAFLTAAMQNYARRHRIPIDQLTYDFHVLPESSVSAAPENGVYVYGLFLEGARWDRAKGYLEEQLPKMLIDEMPLIHLLPTMIADLVEGPRYKCPVYKTAERKGTLSTTGHSTNYVLPVLLPTGRLPANHWVKRSVALLCQTSD</sequence>
<dbReference type="InterPro" id="IPR043160">
    <property type="entry name" value="Dynein_C_barrel"/>
</dbReference>
<protein>
    <recommendedName>
        <fullName evidence="16">AAA+ ATPase domain-containing protein</fullName>
    </recommendedName>
</protein>
<dbReference type="InterPro" id="IPR042219">
    <property type="entry name" value="AAA_lid_11_sf"/>
</dbReference>
<dbReference type="PANTHER" id="PTHR22878:SF70">
    <property type="entry name" value="DYNEIN HEAVY CHAIN 2, AXONEMAL"/>
    <property type="match status" value="1"/>
</dbReference>
<reference evidence="17" key="2">
    <citation type="submission" date="2022-08" db="UniProtKB">
        <authorList>
            <consortium name="EnsemblMetazoa"/>
        </authorList>
    </citation>
    <scope>IDENTIFICATION</scope>
    <source>
        <strain evidence="17">STECLA/ALBI9_A</strain>
    </source>
</reference>
<dbReference type="SMART" id="SM00382">
    <property type="entry name" value="AAA"/>
    <property type="match status" value="2"/>
</dbReference>
<dbReference type="Pfam" id="PF17852">
    <property type="entry name" value="Dynein_AAA_lid"/>
    <property type="match status" value="1"/>
</dbReference>
<dbReference type="InterPro" id="IPR003593">
    <property type="entry name" value="AAA+_ATPase"/>
</dbReference>
<keyword evidence="12" id="KW-0969">Cilium</keyword>
<dbReference type="FunFam" id="3.40.50.300:FF:001145">
    <property type="entry name" value="Putative dynein heavy chain"/>
    <property type="match status" value="1"/>
</dbReference>
<dbReference type="Gene3D" id="1.10.8.710">
    <property type="match status" value="1"/>
</dbReference>
<dbReference type="KEGG" id="aali:118466843"/>
<dbReference type="Pfam" id="PF18198">
    <property type="entry name" value="AAA_lid_11"/>
    <property type="match status" value="1"/>
</dbReference>
<dbReference type="SUPFAM" id="SSF52540">
    <property type="entry name" value="P-loop containing nucleoside triphosphate hydrolases"/>
    <property type="match status" value="4"/>
</dbReference>
<dbReference type="Pfam" id="PF12777">
    <property type="entry name" value="MT"/>
    <property type="match status" value="1"/>
</dbReference>
<keyword evidence="15" id="KW-0966">Cell projection</keyword>
<keyword evidence="6" id="KW-0677">Repeat</keyword>
<dbReference type="STRING" id="7167.A0A182FTC2"/>
<dbReference type="GO" id="GO:0051959">
    <property type="term" value="F:dynein light intermediate chain binding"/>
    <property type="evidence" value="ECO:0007669"/>
    <property type="project" value="InterPro"/>
</dbReference>
<dbReference type="FunFam" id="1.10.8.710:FF:000004">
    <property type="entry name" value="Dynein axonemal heavy chain 6"/>
    <property type="match status" value="1"/>
</dbReference>
<evidence type="ECO:0000256" key="9">
    <source>
        <dbReference type="ARBA" id="ARBA00022846"/>
    </source>
</evidence>
<keyword evidence="5" id="KW-0493">Microtubule</keyword>
<dbReference type="Gene3D" id="1.20.920.30">
    <property type="match status" value="1"/>
</dbReference>
<dbReference type="FunFam" id="3.40.50.300:FF:002141">
    <property type="entry name" value="Dynein heavy chain"/>
    <property type="match status" value="1"/>
</dbReference>
<evidence type="ECO:0000256" key="12">
    <source>
        <dbReference type="ARBA" id="ARBA00023069"/>
    </source>
</evidence>
<feature type="domain" description="AAA+ ATPase" evidence="16">
    <location>
        <begin position="1259"/>
        <end position="1362"/>
    </location>
</feature>
<keyword evidence="7" id="KW-0547">Nucleotide-binding</keyword>
<dbReference type="InterPro" id="IPR042228">
    <property type="entry name" value="Dynein_linker_3"/>
</dbReference>
<dbReference type="FunFam" id="1.10.287.2620:FF:000002">
    <property type="entry name" value="Dynein heavy chain 2, axonemal"/>
    <property type="match status" value="1"/>
</dbReference>
<dbReference type="InterPro" id="IPR041466">
    <property type="entry name" value="Dynein_AAA5_ext"/>
</dbReference>
<dbReference type="FunFam" id="1.20.58.1120:FF:000007">
    <property type="entry name" value="Dynein heavy chain 4"/>
    <property type="match status" value="1"/>
</dbReference>
<dbReference type="InterPro" id="IPR042222">
    <property type="entry name" value="Dynein_2_N"/>
</dbReference>
<dbReference type="Pfam" id="PF17857">
    <property type="entry name" value="AAA_lid_1"/>
    <property type="match status" value="1"/>
</dbReference>
<dbReference type="CTD" id="38226"/>
<dbReference type="Gene3D" id="6.10.140.1060">
    <property type="match status" value="1"/>
</dbReference>
<evidence type="ECO:0000256" key="5">
    <source>
        <dbReference type="ARBA" id="ARBA00022701"/>
    </source>
</evidence>
<organism evidence="17 18">
    <name type="scientific">Anopheles albimanus</name>
    <name type="common">New world malaria mosquito</name>
    <dbReference type="NCBI Taxonomy" id="7167"/>
    <lineage>
        <taxon>Eukaryota</taxon>
        <taxon>Metazoa</taxon>
        <taxon>Ecdysozoa</taxon>
        <taxon>Arthropoda</taxon>
        <taxon>Hexapoda</taxon>
        <taxon>Insecta</taxon>
        <taxon>Pterygota</taxon>
        <taxon>Neoptera</taxon>
        <taxon>Endopterygota</taxon>
        <taxon>Diptera</taxon>
        <taxon>Nematocera</taxon>
        <taxon>Culicoidea</taxon>
        <taxon>Culicidae</taxon>
        <taxon>Anophelinae</taxon>
        <taxon>Anopheles</taxon>
    </lineage>
</organism>
<dbReference type="Gene3D" id="1.10.287.2620">
    <property type="match status" value="1"/>
</dbReference>
<evidence type="ECO:0000256" key="11">
    <source>
        <dbReference type="ARBA" id="ARBA00023054"/>
    </source>
</evidence>
<accession>A0A182FTC2</accession>
<dbReference type="FunFam" id="3.20.180.20:FF:000003">
    <property type="entry name" value="Dynein heavy chain 12, axonemal"/>
    <property type="match status" value="1"/>
</dbReference>
<dbReference type="Gene3D" id="1.10.8.720">
    <property type="entry name" value="Region D6 of dynein motor"/>
    <property type="match status" value="1"/>
</dbReference>
<dbReference type="Gene3D" id="3.40.50.300">
    <property type="entry name" value="P-loop containing nucleotide triphosphate hydrolases"/>
    <property type="match status" value="5"/>
</dbReference>
<dbReference type="Pfam" id="PF18199">
    <property type="entry name" value="Dynein_C"/>
    <property type="match status" value="1"/>
</dbReference>
<evidence type="ECO:0000256" key="2">
    <source>
        <dbReference type="ARBA" id="ARBA00004430"/>
    </source>
</evidence>
<dbReference type="FunFam" id="3.10.490.20:FF:000001">
    <property type="entry name" value="dynein heavy chain 7, axonemal"/>
    <property type="match status" value="1"/>
</dbReference>
<keyword evidence="14" id="KW-0206">Cytoskeleton</keyword>
<dbReference type="Gene3D" id="3.10.490.20">
    <property type="match status" value="1"/>
</dbReference>
<dbReference type="InterPro" id="IPR035706">
    <property type="entry name" value="AAA_9"/>
</dbReference>
<evidence type="ECO:0000256" key="8">
    <source>
        <dbReference type="ARBA" id="ARBA00022840"/>
    </source>
</evidence>
<dbReference type="Gene3D" id="1.20.920.20">
    <property type="match status" value="1"/>
</dbReference>
<comment type="subcellular location">
    <subcellularLocation>
        <location evidence="1">Cell projection</location>
        <location evidence="1">Cilium</location>
        <location evidence="1">Flagellum</location>
    </subcellularLocation>
    <subcellularLocation>
        <location evidence="2">Cytoplasm</location>
        <location evidence="2">Cytoskeleton</location>
        <location evidence="2">Cilium axoneme</location>
    </subcellularLocation>
</comment>
<evidence type="ECO:0000256" key="7">
    <source>
        <dbReference type="ARBA" id="ARBA00022741"/>
    </source>
</evidence>
<dbReference type="Pfam" id="PF08393">
    <property type="entry name" value="DHC_N2"/>
    <property type="match status" value="1"/>
</dbReference>
<evidence type="ECO:0000256" key="1">
    <source>
        <dbReference type="ARBA" id="ARBA00004230"/>
    </source>
</evidence>
<comment type="similarity">
    <text evidence="3">Belongs to the dynein heavy chain family.</text>
</comment>
<name>A0A182FTC2_ANOAL</name>
<dbReference type="InterPro" id="IPR024743">
    <property type="entry name" value="Dynein_HC_stalk"/>
</dbReference>
<dbReference type="Gene3D" id="1.20.140.100">
    <property type="entry name" value="Dynein heavy chain, N-terminal domain 2"/>
    <property type="match status" value="1"/>
</dbReference>
<evidence type="ECO:0000256" key="15">
    <source>
        <dbReference type="ARBA" id="ARBA00023273"/>
    </source>
</evidence>
<dbReference type="Pfam" id="PF12774">
    <property type="entry name" value="AAA_6"/>
    <property type="match status" value="1"/>
</dbReference>
<dbReference type="Pfam" id="PF03028">
    <property type="entry name" value="Dynein_heavy"/>
    <property type="match status" value="1"/>
</dbReference>
<dbReference type="OrthoDB" id="424310at2759"/>
<dbReference type="Pfam" id="PF12780">
    <property type="entry name" value="AAA_8"/>
    <property type="match status" value="1"/>
</dbReference>
<proteinExistence type="inferred from homology"/>
<dbReference type="FunFam" id="3.40.50.300:FF:000362">
    <property type="entry name" value="Dynein, axonemal, heavy chain 6"/>
    <property type="match status" value="1"/>
</dbReference>
<dbReference type="Pfam" id="PF12781">
    <property type="entry name" value="AAA_9"/>
    <property type="match status" value="1"/>
</dbReference>
<dbReference type="GO" id="GO:0003341">
    <property type="term" value="P:cilium movement"/>
    <property type="evidence" value="ECO:0007669"/>
    <property type="project" value="UniProtKB-ARBA"/>
</dbReference>
<dbReference type="FunFam" id="3.40.50.300:FF:000044">
    <property type="entry name" value="Dynein heavy chain 5, axonemal"/>
    <property type="match status" value="1"/>
</dbReference>
<dbReference type="RefSeq" id="XP_035792558.1">
    <property type="nucleotide sequence ID" value="XM_035936665.1"/>
</dbReference>
<dbReference type="FunFam" id="1.10.8.1220:FF:000001">
    <property type="entry name" value="Dynein axonemal heavy chain 5"/>
    <property type="match status" value="1"/>
</dbReference>
<dbReference type="FunFam" id="1.20.140.100:FF:000004">
    <property type="entry name" value="Dynein axonemal heavy chain 6"/>
    <property type="match status" value="1"/>
</dbReference>
<dbReference type="InterPro" id="IPR027417">
    <property type="entry name" value="P-loop_NTPase"/>
</dbReference>
<keyword evidence="10" id="KW-0243">Dynein</keyword>
<dbReference type="InterPro" id="IPR043157">
    <property type="entry name" value="Dynein_AAA1S"/>
</dbReference>
<dbReference type="Gene3D" id="1.20.1270.280">
    <property type="match status" value="1"/>
</dbReference>
<dbReference type="PANTHER" id="PTHR22878">
    <property type="entry name" value="DYNEIN HEAVY CHAIN 6, AXONEMAL-LIKE-RELATED"/>
    <property type="match status" value="1"/>
</dbReference>
<evidence type="ECO:0000256" key="14">
    <source>
        <dbReference type="ARBA" id="ARBA00023212"/>
    </source>
</evidence>
<evidence type="ECO:0000256" key="6">
    <source>
        <dbReference type="ARBA" id="ARBA00022737"/>
    </source>
</evidence>
<evidence type="ECO:0000313" key="18">
    <source>
        <dbReference type="Proteomes" id="UP000069272"/>
    </source>
</evidence>
<dbReference type="Gene3D" id="3.20.180.20">
    <property type="entry name" value="Dynein heavy chain, N-terminal domain 2"/>
    <property type="match status" value="1"/>
</dbReference>
<dbReference type="FunFam" id="3.40.50.300:FF:001328">
    <property type="entry name" value="Dynein heavy chain 6, axonemal"/>
    <property type="match status" value="1"/>
</dbReference>
<keyword evidence="18" id="KW-1185">Reference proteome</keyword>
<evidence type="ECO:0000256" key="10">
    <source>
        <dbReference type="ARBA" id="ARBA00023017"/>
    </source>
</evidence>
<dbReference type="FunFam" id="1.20.920.20:FF:000006">
    <property type="entry name" value="Dynein, axonemal, heavy chain 6"/>
    <property type="match status" value="1"/>
</dbReference>
<dbReference type="EnsemblMetazoa" id="AALB009802-RA">
    <property type="protein sequence ID" value="AALB009802-PA"/>
    <property type="gene ID" value="AALB009802"/>
</dbReference>
<dbReference type="InterPro" id="IPR041228">
    <property type="entry name" value="Dynein_C"/>
</dbReference>
<dbReference type="GO" id="GO:0031514">
    <property type="term" value="C:motile cilium"/>
    <property type="evidence" value="ECO:0007669"/>
    <property type="project" value="UniProtKB-SubCell"/>
</dbReference>
<dbReference type="VEuPathDB" id="VectorBase:AALB009802"/>
<keyword evidence="8" id="KW-0067">ATP-binding</keyword>
<dbReference type="FunFam" id="1.20.920.30:FF:000002">
    <property type="entry name" value="Dynein axonemal heavy chain 3"/>
    <property type="match status" value="1"/>
</dbReference>
<keyword evidence="9" id="KW-0282">Flagellum</keyword>
<dbReference type="Gene3D" id="1.10.8.1220">
    <property type="match status" value="1"/>
</dbReference>
<dbReference type="InterPro" id="IPR041658">
    <property type="entry name" value="AAA_lid_11"/>
</dbReference>